<dbReference type="Proteomes" id="UP000315321">
    <property type="component" value="Unassembled WGS sequence"/>
</dbReference>
<keyword evidence="3" id="KW-0804">Transcription</keyword>
<dbReference type="InterPro" id="IPR009057">
    <property type="entry name" value="Homeodomain-like_sf"/>
</dbReference>
<dbReference type="EMBL" id="VMBP01000001">
    <property type="protein sequence ID" value="TSJ63933.1"/>
    <property type="molecule type" value="Genomic_DNA"/>
</dbReference>
<evidence type="ECO:0000256" key="1">
    <source>
        <dbReference type="ARBA" id="ARBA00023015"/>
    </source>
</evidence>
<feature type="domain" description="HTH araC/xylS-type" evidence="4">
    <location>
        <begin position="236"/>
        <end position="334"/>
    </location>
</feature>
<proteinExistence type="predicted"/>
<evidence type="ECO:0000256" key="3">
    <source>
        <dbReference type="ARBA" id="ARBA00023163"/>
    </source>
</evidence>
<dbReference type="SUPFAM" id="SSF46689">
    <property type="entry name" value="Homeodomain-like"/>
    <property type="match status" value="2"/>
</dbReference>
<dbReference type="SMART" id="SM00342">
    <property type="entry name" value="HTH_ARAC"/>
    <property type="match status" value="1"/>
</dbReference>
<dbReference type="InterPro" id="IPR050204">
    <property type="entry name" value="AraC_XylS_family_regulators"/>
</dbReference>
<dbReference type="Pfam" id="PF12833">
    <property type="entry name" value="HTH_18"/>
    <property type="match status" value="1"/>
</dbReference>
<dbReference type="InterPro" id="IPR018060">
    <property type="entry name" value="HTH_AraC"/>
</dbReference>
<dbReference type="PANTHER" id="PTHR46796:SF6">
    <property type="entry name" value="ARAC SUBFAMILY"/>
    <property type="match status" value="1"/>
</dbReference>
<dbReference type="PANTHER" id="PTHR46796">
    <property type="entry name" value="HTH-TYPE TRANSCRIPTIONAL ACTIVATOR RHAS-RELATED"/>
    <property type="match status" value="1"/>
</dbReference>
<gene>
    <name evidence="5" type="ORF">FO470_01115</name>
</gene>
<evidence type="ECO:0000259" key="4">
    <source>
        <dbReference type="PROSITE" id="PS01124"/>
    </source>
</evidence>
<evidence type="ECO:0000313" key="6">
    <source>
        <dbReference type="Proteomes" id="UP000315321"/>
    </source>
</evidence>
<comment type="caution">
    <text evidence="5">The sequence shown here is derived from an EMBL/GenBank/DDBJ whole genome shotgun (WGS) entry which is preliminary data.</text>
</comment>
<accession>A0ABY3DUC4</accession>
<keyword evidence="2" id="KW-0238">DNA-binding</keyword>
<name>A0ABY3DUC4_9HYPH</name>
<protein>
    <submittedName>
        <fullName evidence="5">Helix-turn-helix transcriptional regulator</fullName>
    </submittedName>
</protein>
<sequence length="362" mass="40164">MLERFFLDQNPTCFGLVEPAKPVRVPGRTRRRGVTFCGDERPASSQGWIAGAFSMLSGVPDEWGPKFQLNGGAVTRTHTGPNSIQFTAASHMALVLFTAQPDRQVALNSDRRMEGLAPAGALEIIPVESEVFARWLVEKQNLLVAVEPARLERLAGMEFDRDTFELRPPKLGFVDAQAHTLARWMRREVETTELGCAESLDALVTVFATYLLRNYSSLKGRSTSMFNGGLSPNAWRRVNDFIQAHLTESLPLERLAMVAGLSPSHFARAFKHTTGQSPHQYVISSRLTYARHLIIKTEAPLSEVAKIAGFSSNSHMTAMMKRVWGTMPKEYRRLRQVDDIAPDLGSLNGSGLSDSEHHSEEG</sequence>
<evidence type="ECO:0000256" key="2">
    <source>
        <dbReference type="ARBA" id="ARBA00023125"/>
    </source>
</evidence>
<reference evidence="5 6" key="1">
    <citation type="submission" date="2019-07" db="EMBL/GenBank/DDBJ databases">
        <authorList>
            <person name="Grouzdev D.S."/>
        </authorList>
    </citation>
    <scope>NUCLEOTIDE SEQUENCE [LARGE SCALE GENOMIC DNA]</scope>
    <source>
        <strain evidence="5 6">3C</strain>
    </source>
</reference>
<organism evidence="5 6">
    <name type="scientific">Ancylobacter moscoviensis</name>
    <dbReference type="NCBI Taxonomy" id="2597768"/>
    <lineage>
        <taxon>Bacteria</taxon>
        <taxon>Pseudomonadati</taxon>
        <taxon>Pseudomonadota</taxon>
        <taxon>Alphaproteobacteria</taxon>
        <taxon>Hyphomicrobiales</taxon>
        <taxon>Xanthobacteraceae</taxon>
        <taxon>Ancylobacter</taxon>
    </lineage>
</organism>
<dbReference type="Gene3D" id="1.10.10.60">
    <property type="entry name" value="Homeodomain-like"/>
    <property type="match status" value="2"/>
</dbReference>
<keyword evidence="1" id="KW-0805">Transcription regulation</keyword>
<evidence type="ECO:0000313" key="5">
    <source>
        <dbReference type="EMBL" id="TSJ63933.1"/>
    </source>
</evidence>
<dbReference type="PROSITE" id="PS01124">
    <property type="entry name" value="HTH_ARAC_FAMILY_2"/>
    <property type="match status" value="1"/>
</dbReference>
<keyword evidence="6" id="KW-1185">Reference proteome</keyword>